<evidence type="ECO:0000256" key="3">
    <source>
        <dbReference type="ARBA" id="ARBA00022598"/>
    </source>
</evidence>
<dbReference type="PANTHER" id="PTHR11772:SF2">
    <property type="entry name" value="ASPARAGINE SYNTHETASE [GLUTAMINE-HYDROLYZING]"/>
    <property type="match status" value="1"/>
</dbReference>
<dbReference type="Gene3D" id="3.40.50.620">
    <property type="entry name" value="HUPs"/>
    <property type="match status" value="1"/>
</dbReference>
<keyword evidence="4 11" id="KW-0028">Amino-acid biosynthesis</keyword>
<evidence type="ECO:0000259" key="14">
    <source>
        <dbReference type="PROSITE" id="PS51278"/>
    </source>
</evidence>
<evidence type="ECO:0000256" key="13">
    <source>
        <dbReference type="PIRSR" id="PIRSR001589-3"/>
    </source>
</evidence>
<dbReference type="CDD" id="cd01991">
    <property type="entry name" value="Asn_synthase_B_C"/>
    <property type="match status" value="1"/>
</dbReference>
<dbReference type="SUPFAM" id="SSF52402">
    <property type="entry name" value="Adenine nucleotide alpha hydrolases-like"/>
    <property type="match status" value="1"/>
</dbReference>
<evidence type="ECO:0000313" key="16">
    <source>
        <dbReference type="Proteomes" id="UP000199546"/>
    </source>
</evidence>
<evidence type="ECO:0000313" key="15">
    <source>
        <dbReference type="EMBL" id="SFT50291.1"/>
    </source>
</evidence>
<dbReference type="InterPro" id="IPR017932">
    <property type="entry name" value="GATase_2_dom"/>
</dbReference>
<dbReference type="InterPro" id="IPR001962">
    <property type="entry name" value="Asn_synthase"/>
</dbReference>
<dbReference type="RefSeq" id="WP_093578726.1">
    <property type="nucleotide sequence ID" value="NZ_FPBA01000003.1"/>
</dbReference>
<dbReference type="GO" id="GO:0006529">
    <property type="term" value="P:asparagine biosynthetic process"/>
    <property type="evidence" value="ECO:0007669"/>
    <property type="project" value="UniProtKB-KW"/>
</dbReference>
<evidence type="ECO:0000256" key="12">
    <source>
        <dbReference type="PIRSR" id="PIRSR001589-2"/>
    </source>
</evidence>
<comment type="catalytic activity">
    <reaction evidence="10">
        <text>L-aspartate + L-glutamine + ATP + H2O = L-asparagine + L-glutamate + AMP + diphosphate + H(+)</text>
        <dbReference type="Rhea" id="RHEA:12228"/>
        <dbReference type="ChEBI" id="CHEBI:15377"/>
        <dbReference type="ChEBI" id="CHEBI:15378"/>
        <dbReference type="ChEBI" id="CHEBI:29985"/>
        <dbReference type="ChEBI" id="CHEBI:29991"/>
        <dbReference type="ChEBI" id="CHEBI:30616"/>
        <dbReference type="ChEBI" id="CHEBI:33019"/>
        <dbReference type="ChEBI" id="CHEBI:58048"/>
        <dbReference type="ChEBI" id="CHEBI:58359"/>
        <dbReference type="ChEBI" id="CHEBI:456215"/>
        <dbReference type="EC" id="6.3.5.4"/>
    </reaction>
</comment>
<dbReference type="AlphaFoldDB" id="A0A1I6YJ59"/>
<evidence type="ECO:0000256" key="10">
    <source>
        <dbReference type="ARBA" id="ARBA00048741"/>
    </source>
</evidence>
<feature type="active site" description="For GATase activity" evidence="11">
    <location>
        <position position="2"/>
    </location>
</feature>
<evidence type="ECO:0000256" key="8">
    <source>
        <dbReference type="ARBA" id="ARBA00022962"/>
    </source>
</evidence>
<comment type="pathway">
    <text evidence="9">Amino-acid biosynthesis.</text>
</comment>
<dbReference type="CDD" id="cd00712">
    <property type="entry name" value="AsnB"/>
    <property type="match status" value="1"/>
</dbReference>
<dbReference type="EC" id="6.3.5.4" evidence="2"/>
<dbReference type="GO" id="GO:0004066">
    <property type="term" value="F:asparagine synthase (glutamine-hydrolyzing) activity"/>
    <property type="evidence" value="ECO:0007669"/>
    <property type="project" value="UniProtKB-EC"/>
</dbReference>
<reference evidence="16" key="1">
    <citation type="submission" date="2016-10" db="EMBL/GenBank/DDBJ databases">
        <authorList>
            <person name="Varghese N."/>
            <person name="Submissions S."/>
        </authorList>
    </citation>
    <scope>NUCLEOTIDE SEQUENCE [LARGE SCALE GENOMIC DNA]</scope>
    <source>
        <strain evidence="16">DSM 46136</strain>
    </source>
</reference>
<evidence type="ECO:0000256" key="6">
    <source>
        <dbReference type="ARBA" id="ARBA00022840"/>
    </source>
</evidence>
<feature type="binding site" evidence="12">
    <location>
        <position position="97"/>
    </location>
    <ligand>
        <name>L-glutamine</name>
        <dbReference type="ChEBI" id="CHEBI:58359"/>
    </ligand>
</feature>
<accession>A0A1I6YJ59</accession>
<dbReference type="InterPro" id="IPR006426">
    <property type="entry name" value="Asn_synth_AEB"/>
</dbReference>
<dbReference type="Pfam" id="PF13537">
    <property type="entry name" value="GATase_7"/>
    <property type="match status" value="1"/>
</dbReference>
<keyword evidence="3" id="KW-0436">Ligase</keyword>
<dbReference type="InterPro" id="IPR050795">
    <property type="entry name" value="Asn_Synthetase"/>
</dbReference>
<keyword evidence="8 11" id="KW-0315">Glutamine amidotransferase</keyword>
<dbReference type="Gene3D" id="3.60.20.10">
    <property type="entry name" value="Glutamine Phosphoribosylpyrophosphate, subunit 1, domain 1"/>
    <property type="match status" value="1"/>
</dbReference>
<dbReference type="STRING" id="1296565.SAMN05660657_01102"/>
<dbReference type="PROSITE" id="PS51278">
    <property type="entry name" value="GATASE_TYPE_2"/>
    <property type="match status" value="1"/>
</dbReference>
<feature type="site" description="Important for beta-aspartyl-AMP intermediate formation" evidence="13">
    <location>
        <position position="338"/>
    </location>
</feature>
<dbReference type="InterPro" id="IPR014729">
    <property type="entry name" value="Rossmann-like_a/b/a_fold"/>
</dbReference>
<dbReference type="PIRSF" id="PIRSF001589">
    <property type="entry name" value="Asn_synthetase_glu-h"/>
    <property type="match status" value="1"/>
</dbReference>
<proteinExistence type="inferred from homology"/>
<evidence type="ECO:0000256" key="9">
    <source>
        <dbReference type="ARBA" id="ARBA00029440"/>
    </source>
</evidence>
<keyword evidence="5 12" id="KW-0547">Nucleotide-binding</keyword>
<evidence type="ECO:0000256" key="1">
    <source>
        <dbReference type="ARBA" id="ARBA00005752"/>
    </source>
</evidence>
<name>A0A1I6YJ59_9ACTN</name>
<dbReference type="GO" id="GO:0005829">
    <property type="term" value="C:cytosol"/>
    <property type="evidence" value="ECO:0007669"/>
    <property type="project" value="TreeGrafter"/>
</dbReference>
<evidence type="ECO:0000256" key="2">
    <source>
        <dbReference type="ARBA" id="ARBA00012737"/>
    </source>
</evidence>
<dbReference type="InterPro" id="IPR029055">
    <property type="entry name" value="Ntn_hydrolases_N"/>
</dbReference>
<dbReference type="Proteomes" id="UP000199546">
    <property type="component" value="Unassembled WGS sequence"/>
</dbReference>
<keyword evidence="16" id="KW-1185">Reference proteome</keyword>
<evidence type="ECO:0000256" key="5">
    <source>
        <dbReference type="ARBA" id="ARBA00022741"/>
    </source>
</evidence>
<comment type="similarity">
    <text evidence="1">Belongs to the asparagine synthetase family.</text>
</comment>
<dbReference type="PANTHER" id="PTHR11772">
    <property type="entry name" value="ASPARAGINE SYNTHETASE"/>
    <property type="match status" value="1"/>
</dbReference>
<dbReference type="EMBL" id="FPBA01000003">
    <property type="protein sequence ID" value="SFT50291.1"/>
    <property type="molecule type" value="Genomic_DNA"/>
</dbReference>
<protein>
    <recommendedName>
        <fullName evidence="2">asparagine synthase (glutamine-hydrolyzing)</fullName>
        <ecNumber evidence="2">6.3.5.4</ecNumber>
    </recommendedName>
</protein>
<gene>
    <name evidence="15" type="ORF">SAMN05660657_01102</name>
</gene>
<organism evidence="15 16">
    <name type="scientific">Geodermatophilus amargosae</name>
    <dbReference type="NCBI Taxonomy" id="1296565"/>
    <lineage>
        <taxon>Bacteria</taxon>
        <taxon>Bacillati</taxon>
        <taxon>Actinomycetota</taxon>
        <taxon>Actinomycetes</taxon>
        <taxon>Geodermatophilales</taxon>
        <taxon>Geodermatophilaceae</taxon>
        <taxon>Geodermatophilus</taxon>
    </lineage>
</organism>
<feature type="binding site" evidence="12">
    <location>
        <position position="261"/>
    </location>
    <ligand>
        <name>ATP</name>
        <dbReference type="ChEBI" id="CHEBI:30616"/>
    </ligand>
</feature>
<evidence type="ECO:0000256" key="4">
    <source>
        <dbReference type="ARBA" id="ARBA00022605"/>
    </source>
</evidence>
<feature type="domain" description="Glutamine amidotransferase type-2" evidence="14">
    <location>
        <begin position="2"/>
        <end position="183"/>
    </location>
</feature>
<dbReference type="Pfam" id="PF00733">
    <property type="entry name" value="Asn_synthase"/>
    <property type="match status" value="2"/>
</dbReference>
<dbReference type="GO" id="GO:0005524">
    <property type="term" value="F:ATP binding"/>
    <property type="evidence" value="ECO:0007669"/>
    <property type="project" value="UniProtKB-KW"/>
</dbReference>
<dbReference type="InterPro" id="IPR033738">
    <property type="entry name" value="AsnB_N"/>
</dbReference>
<keyword evidence="6 12" id="KW-0067">ATP-binding</keyword>
<sequence>MCGIAVVLGAGAGTQQALFDGMLDSISPRGEVDEVLRADDALLGTARLRIVDREHAVQPWTSGDGRWALCFNGEVFNHGELRARLHAEGRTTRSESDTEVVLETVLAWGEEALLAMRGEFAFALVERDTRRVFLARDPVGVKPLYWAVADGRLHVASEVKALVPLGVAVHEVPPGHCGWAGPGTQPLLHPYLDLYRLGEDQPELTDVEQAAEALRTTLTDAVRIRVDTDLRVGVVLSGGLDSSLTLLLVQRLHPDCVAFTVGAEGSEDLAYARRLTADLGVEHVVVPVRPRELGLRDVREAIRVSELTEYGDIINAVVSQRLFAAVHRAGVKVVLTGDGSDELFGGYAMYRRVPGQDARRLFLHKIGHLSRTELQRVDRTSMGHGVEARVPFLDVEMLDLAMRIPQELKHRDGYEKWIVRHAFADLLPGYVAARHKNPMSHSSGLHERIRLFRPLFPRIYDGYGYRCAAPLQRDFSEVLKDHDYDLDAAAASTPRDLTVAEHARDLAGALRWNLAALVRRPADRAGG</sequence>
<keyword evidence="7 11" id="KW-0061">Asparagine biosynthesis</keyword>
<evidence type="ECO:0000256" key="7">
    <source>
        <dbReference type="ARBA" id="ARBA00022888"/>
    </source>
</evidence>
<dbReference type="SUPFAM" id="SSF56235">
    <property type="entry name" value="N-terminal nucleophile aminohydrolases (Ntn hydrolases)"/>
    <property type="match status" value="1"/>
</dbReference>
<dbReference type="OrthoDB" id="9763290at2"/>
<evidence type="ECO:0000256" key="11">
    <source>
        <dbReference type="PIRSR" id="PIRSR001589-1"/>
    </source>
</evidence>